<dbReference type="InterPro" id="IPR000772">
    <property type="entry name" value="Ricin_B_lectin"/>
</dbReference>
<dbReference type="Proteomes" id="UP000579153">
    <property type="component" value="Unassembled WGS sequence"/>
</dbReference>
<dbReference type="Pfam" id="PF00652">
    <property type="entry name" value="Ricin_B_lectin"/>
    <property type="match status" value="1"/>
</dbReference>
<feature type="domain" description="Ricin B lectin" evidence="1">
    <location>
        <begin position="267"/>
        <end position="395"/>
    </location>
</feature>
<dbReference type="InterPro" id="IPR035992">
    <property type="entry name" value="Ricin_B-like_lectins"/>
</dbReference>
<sequence>MSTTGRPERKGMSANIATRFDPLPGRTWGRWCAAALMAVALVIAGTAMGTGVAAAESNGGVRVMPLGDSITEGTQVPGGYRIGLWQRLAAGRYTVDFVGSQFNGPGNLGDHDHEGHPGWRIDQIDANITGWLRTYTPRTVLLHIGTNDVLQNYNVAGAPQRLSTLIDHITTAVPDADVFVATIIPLSNSGQESAARTFNAAIPGIVQSKVNSGKRVHLVDMHSKLTTSDLIDGIHPTAGGYDKMAAAWYGALQSVSGSIGQPGSGTPGAGAIRGVGSGRCLDVAGASQANGAQAQIWDCNGQANQQWTPTASGELRVYGGKCLDVYGAGTADGASVIIWDCNGQTNQQWRFNSDGTITAVGANKCLDVPNYSTANGVKLQIWTCGGGANQRWTRS</sequence>
<gene>
    <name evidence="2" type="ORF">HD596_010066</name>
</gene>
<name>A0A7W9LGV9_9ACTN</name>
<dbReference type="SMART" id="SM00458">
    <property type="entry name" value="RICIN"/>
    <property type="match status" value="1"/>
</dbReference>
<proteinExistence type="predicted"/>
<dbReference type="SUPFAM" id="SSF52266">
    <property type="entry name" value="SGNH hydrolase"/>
    <property type="match status" value="1"/>
</dbReference>
<dbReference type="PANTHER" id="PTHR30383">
    <property type="entry name" value="THIOESTERASE 1/PROTEASE 1/LYSOPHOSPHOLIPASE L1"/>
    <property type="match status" value="1"/>
</dbReference>
<dbReference type="EMBL" id="JACHMB010000001">
    <property type="protein sequence ID" value="MBB5783310.1"/>
    <property type="molecule type" value="Genomic_DNA"/>
</dbReference>
<evidence type="ECO:0000313" key="3">
    <source>
        <dbReference type="Proteomes" id="UP000579153"/>
    </source>
</evidence>
<dbReference type="RefSeq" id="WP_313046585.1">
    <property type="nucleotide sequence ID" value="NZ_JACHMB010000001.1"/>
</dbReference>
<dbReference type="InterPro" id="IPR013830">
    <property type="entry name" value="SGNH_hydro"/>
</dbReference>
<dbReference type="CDD" id="cd01833">
    <property type="entry name" value="XynB_like"/>
    <property type="match status" value="1"/>
</dbReference>
<evidence type="ECO:0000259" key="1">
    <source>
        <dbReference type="SMART" id="SM00458"/>
    </source>
</evidence>
<dbReference type="PROSITE" id="PS50231">
    <property type="entry name" value="RICIN_B_LECTIN"/>
    <property type="match status" value="1"/>
</dbReference>
<dbReference type="NCBIfam" id="NF035930">
    <property type="entry name" value="lectin_2"/>
    <property type="match status" value="1"/>
</dbReference>
<comment type="caution">
    <text evidence="2">The sequence shown here is derived from an EMBL/GenBank/DDBJ whole genome shotgun (WGS) entry which is preliminary data.</text>
</comment>
<dbReference type="Gene3D" id="3.40.50.1110">
    <property type="entry name" value="SGNH hydrolase"/>
    <property type="match status" value="1"/>
</dbReference>
<dbReference type="Gene3D" id="2.80.10.50">
    <property type="match status" value="1"/>
</dbReference>
<dbReference type="AlphaFoldDB" id="A0A7W9LGV9"/>
<dbReference type="GO" id="GO:0004622">
    <property type="term" value="F:phosphatidylcholine lysophospholipase activity"/>
    <property type="evidence" value="ECO:0007669"/>
    <property type="project" value="TreeGrafter"/>
</dbReference>
<protein>
    <submittedName>
        <fullName evidence="2">Lysophospholipase L1-like esterase</fullName>
    </submittedName>
</protein>
<dbReference type="InterPro" id="IPR036514">
    <property type="entry name" value="SGNH_hydro_sf"/>
</dbReference>
<dbReference type="PANTHER" id="PTHR30383:SF5">
    <property type="entry name" value="SGNH HYDROLASE-TYPE ESTERASE DOMAIN-CONTAINING PROTEIN"/>
    <property type="match status" value="1"/>
</dbReference>
<keyword evidence="3" id="KW-1185">Reference proteome</keyword>
<dbReference type="CDD" id="cd23418">
    <property type="entry name" value="beta-trefoil_Ricin_XLN-like"/>
    <property type="match status" value="1"/>
</dbReference>
<dbReference type="SUPFAM" id="SSF50370">
    <property type="entry name" value="Ricin B-like lectins"/>
    <property type="match status" value="1"/>
</dbReference>
<organism evidence="2 3">
    <name type="scientific">Nonomuraea jabiensis</name>
    <dbReference type="NCBI Taxonomy" id="882448"/>
    <lineage>
        <taxon>Bacteria</taxon>
        <taxon>Bacillati</taxon>
        <taxon>Actinomycetota</taxon>
        <taxon>Actinomycetes</taxon>
        <taxon>Streptosporangiales</taxon>
        <taxon>Streptosporangiaceae</taxon>
        <taxon>Nonomuraea</taxon>
    </lineage>
</organism>
<accession>A0A7W9LGV9</accession>
<dbReference type="Pfam" id="PF13472">
    <property type="entry name" value="Lipase_GDSL_2"/>
    <property type="match status" value="1"/>
</dbReference>
<reference evidence="2 3" key="1">
    <citation type="submission" date="2020-08" db="EMBL/GenBank/DDBJ databases">
        <title>Sequencing the genomes of 1000 actinobacteria strains.</title>
        <authorList>
            <person name="Klenk H.-P."/>
        </authorList>
    </citation>
    <scope>NUCLEOTIDE SEQUENCE [LARGE SCALE GENOMIC DNA]</scope>
    <source>
        <strain evidence="2 3">DSM 45507</strain>
    </source>
</reference>
<dbReference type="InterPro" id="IPR051532">
    <property type="entry name" value="Ester_Hydrolysis_Enzymes"/>
</dbReference>
<evidence type="ECO:0000313" key="2">
    <source>
        <dbReference type="EMBL" id="MBB5783310.1"/>
    </source>
</evidence>